<dbReference type="Gene3D" id="1.10.10.10">
    <property type="entry name" value="Winged helix-like DNA-binding domain superfamily/Winged helix DNA-binding domain"/>
    <property type="match status" value="1"/>
</dbReference>
<dbReference type="NCBIfam" id="TIGR02937">
    <property type="entry name" value="sigma70-ECF"/>
    <property type="match status" value="1"/>
</dbReference>
<dbReference type="Proteomes" id="UP000295707">
    <property type="component" value="Unassembled WGS sequence"/>
</dbReference>
<accession>A0A4R1HNF1</accession>
<evidence type="ECO:0000256" key="3">
    <source>
        <dbReference type="ARBA" id="ARBA00023163"/>
    </source>
</evidence>
<feature type="domain" description="RNA polymerase sigma factor 70 region 4 type 2" evidence="5">
    <location>
        <begin position="177"/>
        <end position="228"/>
    </location>
</feature>
<dbReference type="GO" id="GO:0003677">
    <property type="term" value="F:DNA binding"/>
    <property type="evidence" value="ECO:0007669"/>
    <property type="project" value="InterPro"/>
</dbReference>
<dbReference type="AlphaFoldDB" id="A0A4R1HNF1"/>
<keyword evidence="3" id="KW-0804">Transcription</keyword>
<keyword evidence="7" id="KW-1185">Reference proteome</keyword>
<proteinExistence type="predicted"/>
<comment type="caution">
    <text evidence="6">The sequence shown here is derived from an EMBL/GenBank/DDBJ whole genome shotgun (WGS) entry which is preliminary data.</text>
</comment>
<name>A0A4R1HNF1_9GAMM</name>
<dbReference type="Pfam" id="PF08281">
    <property type="entry name" value="Sigma70_r4_2"/>
    <property type="match status" value="1"/>
</dbReference>
<evidence type="ECO:0000256" key="1">
    <source>
        <dbReference type="ARBA" id="ARBA00023015"/>
    </source>
</evidence>
<dbReference type="CDD" id="cd06171">
    <property type="entry name" value="Sigma70_r4"/>
    <property type="match status" value="1"/>
</dbReference>
<dbReference type="PANTHER" id="PTHR43133:SF64">
    <property type="entry name" value="ECF SIGMA FACTOR"/>
    <property type="match status" value="1"/>
</dbReference>
<evidence type="ECO:0000313" key="7">
    <source>
        <dbReference type="Proteomes" id="UP000295707"/>
    </source>
</evidence>
<evidence type="ECO:0000256" key="2">
    <source>
        <dbReference type="ARBA" id="ARBA00023082"/>
    </source>
</evidence>
<gene>
    <name evidence="6" type="ORF">DFR30_2076</name>
</gene>
<evidence type="ECO:0000313" key="6">
    <source>
        <dbReference type="EMBL" id="TCK18792.1"/>
    </source>
</evidence>
<dbReference type="GO" id="GO:0016987">
    <property type="term" value="F:sigma factor activity"/>
    <property type="evidence" value="ECO:0007669"/>
    <property type="project" value="UniProtKB-KW"/>
</dbReference>
<keyword evidence="2" id="KW-0731">Sigma factor</keyword>
<dbReference type="SUPFAM" id="SSF88659">
    <property type="entry name" value="Sigma3 and sigma4 domains of RNA polymerase sigma factors"/>
    <property type="match status" value="1"/>
</dbReference>
<dbReference type="InterPro" id="IPR036388">
    <property type="entry name" value="WH-like_DNA-bd_sf"/>
</dbReference>
<organism evidence="6 7">
    <name type="scientific">Thiogranum longum</name>
    <dbReference type="NCBI Taxonomy" id="1537524"/>
    <lineage>
        <taxon>Bacteria</taxon>
        <taxon>Pseudomonadati</taxon>
        <taxon>Pseudomonadota</taxon>
        <taxon>Gammaproteobacteria</taxon>
        <taxon>Chromatiales</taxon>
        <taxon>Ectothiorhodospiraceae</taxon>
        <taxon>Thiogranum</taxon>
    </lineage>
</organism>
<dbReference type="InterPro" id="IPR014284">
    <property type="entry name" value="RNA_pol_sigma-70_dom"/>
</dbReference>
<keyword evidence="1" id="KW-0805">Transcription regulation</keyword>
<dbReference type="InterPro" id="IPR013324">
    <property type="entry name" value="RNA_pol_sigma_r3/r4-like"/>
</dbReference>
<evidence type="ECO:0000259" key="5">
    <source>
        <dbReference type="Pfam" id="PF08281"/>
    </source>
</evidence>
<dbReference type="EMBL" id="SMFX01000001">
    <property type="protein sequence ID" value="TCK18792.1"/>
    <property type="molecule type" value="Genomic_DNA"/>
</dbReference>
<reference evidence="6 7" key="1">
    <citation type="submission" date="2019-03" db="EMBL/GenBank/DDBJ databases">
        <title>Genomic Encyclopedia of Type Strains, Phase IV (KMG-IV): sequencing the most valuable type-strain genomes for metagenomic binning, comparative biology and taxonomic classification.</title>
        <authorList>
            <person name="Goeker M."/>
        </authorList>
    </citation>
    <scope>NUCLEOTIDE SEQUENCE [LARGE SCALE GENOMIC DNA]</scope>
    <source>
        <strain evidence="6 7">DSM 19610</strain>
    </source>
</reference>
<dbReference type="InterPro" id="IPR013249">
    <property type="entry name" value="RNA_pol_sigma70_r4_t2"/>
</dbReference>
<dbReference type="InterPro" id="IPR039425">
    <property type="entry name" value="RNA_pol_sigma-70-like"/>
</dbReference>
<protein>
    <submittedName>
        <fullName evidence="6">RNA polymerase sigma-70 factor (ECF subfamily)</fullName>
    </submittedName>
</protein>
<feature type="region of interest" description="Disordered" evidence="4">
    <location>
        <begin position="142"/>
        <end position="170"/>
    </location>
</feature>
<sequence length="241" mass="27191">MMTITTDAATPVMLLPPVTEPPVNLYAGQTLEQLSLNPLEAGIPACKPVSVQTSLNDFLAGVQSRAYHVAYGALWEREVSLDVVQDSMLRFVEYYRDKPEKEWPALFRTVLNSKINDQRRKRLLGNTTRKLLSLTGLGYSRDNEDTGMLENELPQPAHEDGFSQPEAGATDGELKGKIELALRKLAERQRQVFLLREQLGLSIRETAETLGISENSIKQHHFRALRAMRKSLAEVWEHEHA</sequence>
<dbReference type="PANTHER" id="PTHR43133">
    <property type="entry name" value="RNA POLYMERASE ECF-TYPE SIGMA FACTO"/>
    <property type="match status" value="1"/>
</dbReference>
<dbReference type="GO" id="GO:0006352">
    <property type="term" value="P:DNA-templated transcription initiation"/>
    <property type="evidence" value="ECO:0007669"/>
    <property type="project" value="InterPro"/>
</dbReference>
<evidence type="ECO:0000256" key="4">
    <source>
        <dbReference type="SAM" id="MobiDB-lite"/>
    </source>
</evidence>